<dbReference type="EMBL" id="WJKJ01000214">
    <property type="protein sequence ID" value="MBD3364843.1"/>
    <property type="molecule type" value="Genomic_DNA"/>
</dbReference>
<evidence type="ECO:0008006" key="3">
    <source>
        <dbReference type="Google" id="ProtNLM"/>
    </source>
</evidence>
<proteinExistence type="predicted"/>
<evidence type="ECO:0000313" key="1">
    <source>
        <dbReference type="EMBL" id="MBD3364843.1"/>
    </source>
</evidence>
<comment type="caution">
    <text evidence="1">The sequence shown here is derived from an EMBL/GenBank/DDBJ whole genome shotgun (WGS) entry which is preliminary data.</text>
</comment>
<reference evidence="1" key="1">
    <citation type="submission" date="2019-11" db="EMBL/GenBank/DDBJ databases">
        <title>Microbial mats filling the niche in hypersaline microbial mats.</title>
        <authorList>
            <person name="Wong H.L."/>
            <person name="Macleod F.I."/>
            <person name="White R.A. III"/>
            <person name="Burns B.P."/>
        </authorList>
    </citation>
    <scope>NUCLEOTIDE SEQUENCE</scope>
    <source>
        <strain evidence="1">Bin_327</strain>
    </source>
</reference>
<evidence type="ECO:0000313" key="2">
    <source>
        <dbReference type="Proteomes" id="UP000630660"/>
    </source>
</evidence>
<dbReference type="AlphaFoldDB" id="A0A9D5QCM6"/>
<organism evidence="1 2">
    <name type="scientific">candidate division WOR-3 bacterium</name>
    <dbReference type="NCBI Taxonomy" id="2052148"/>
    <lineage>
        <taxon>Bacteria</taxon>
        <taxon>Bacteria division WOR-3</taxon>
    </lineage>
</organism>
<accession>A0A9D5QCM6</accession>
<dbReference type="Proteomes" id="UP000630660">
    <property type="component" value="Unassembled WGS sequence"/>
</dbReference>
<gene>
    <name evidence="1" type="ORF">GF359_06470</name>
</gene>
<sequence>MKKRLTFLGMSVIILGGILLSCTPTIEGDLRMLVENTFEAAYSPRWSMDGSKLYFIQIDIPESASNPREPDTPGEIWAIDVSTLEQTLICEDTFAALDIFREEDICLPTPYIGDDWIRTVEIETWTIVDSIEVEEIYGYPRFSMESSQVIYYVYRGKGWDSTYVYKADLEDDTTELILVAGQGISVTPGPGDTLFAVGDTVYNIKNGDRIPLDIDPASDAAVEWNPVNPSELVVCEERTDKEIFLFNLETGKRSRIKSIPDQAAWVHNPVFSPDGTMIAFEAAKGGDSFYDYSIWVLEFVSEK</sequence>
<dbReference type="InterPro" id="IPR011659">
    <property type="entry name" value="WD40"/>
</dbReference>
<dbReference type="SUPFAM" id="SSF82171">
    <property type="entry name" value="DPP6 N-terminal domain-like"/>
    <property type="match status" value="1"/>
</dbReference>
<dbReference type="Gene3D" id="2.120.10.30">
    <property type="entry name" value="TolB, C-terminal domain"/>
    <property type="match status" value="1"/>
</dbReference>
<protein>
    <recommendedName>
        <fullName evidence="3">Dipeptidylpeptidase IV N-terminal domain-containing protein</fullName>
    </recommendedName>
</protein>
<name>A0A9D5QCM6_UNCW3</name>
<dbReference type="PROSITE" id="PS51257">
    <property type="entry name" value="PROKAR_LIPOPROTEIN"/>
    <property type="match status" value="1"/>
</dbReference>
<dbReference type="Pfam" id="PF07676">
    <property type="entry name" value="PD40"/>
    <property type="match status" value="2"/>
</dbReference>
<dbReference type="InterPro" id="IPR011042">
    <property type="entry name" value="6-blade_b-propeller_TolB-like"/>
</dbReference>